<feature type="compositionally biased region" description="Basic residues" evidence="1">
    <location>
        <begin position="61"/>
        <end position="90"/>
    </location>
</feature>
<feature type="region of interest" description="Disordered" evidence="1">
    <location>
        <begin position="58"/>
        <end position="102"/>
    </location>
</feature>
<sequence length="102" mass="12394">MGQLRPVYDQNPPHLNLLPTHCCRWDSTTAVGWDNAHACDLCFGDHYKVPNVSFWPEEKKILKKRRRRRRRRRREREGKGKKKEKKKRSKIERGKEKEKEKK</sequence>
<name>A0A5D2CXT7_GOSDA</name>
<protein>
    <submittedName>
        <fullName evidence="2">Uncharacterized protein</fullName>
    </submittedName>
</protein>
<feature type="compositionally biased region" description="Basic and acidic residues" evidence="1">
    <location>
        <begin position="91"/>
        <end position="102"/>
    </location>
</feature>
<dbReference type="Proteomes" id="UP000323506">
    <property type="component" value="Chromosome D04"/>
</dbReference>
<evidence type="ECO:0000256" key="1">
    <source>
        <dbReference type="SAM" id="MobiDB-lite"/>
    </source>
</evidence>
<proteinExistence type="predicted"/>
<keyword evidence="3" id="KW-1185">Reference proteome</keyword>
<dbReference type="AlphaFoldDB" id="A0A5D2CXT7"/>
<gene>
    <name evidence="2" type="ORF">ES288_D04G173300v1</name>
</gene>
<reference evidence="2 3" key="1">
    <citation type="submission" date="2019-06" db="EMBL/GenBank/DDBJ databases">
        <title>WGS assembly of Gossypium darwinii.</title>
        <authorList>
            <person name="Chen Z.J."/>
            <person name="Sreedasyam A."/>
            <person name="Ando A."/>
            <person name="Song Q."/>
            <person name="De L."/>
            <person name="Hulse-Kemp A."/>
            <person name="Ding M."/>
            <person name="Ye W."/>
            <person name="Kirkbride R."/>
            <person name="Jenkins J."/>
            <person name="Plott C."/>
            <person name="Lovell J."/>
            <person name="Lin Y.-M."/>
            <person name="Vaughn R."/>
            <person name="Liu B."/>
            <person name="Li W."/>
            <person name="Simpson S."/>
            <person name="Scheffler B."/>
            <person name="Saski C."/>
            <person name="Grover C."/>
            <person name="Hu G."/>
            <person name="Conover J."/>
            <person name="Carlson J."/>
            <person name="Shu S."/>
            <person name="Boston L."/>
            <person name="Williams M."/>
            <person name="Peterson D."/>
            <person name="Mcgee K."/>
            <person name="Jones D."/>
            <person name="Wendel J."/>
            <person name="Stelly D."/>
            <person name="Grimwood J."/>
            <person name="Schmutz J."/>
        </authorList>
    </citation>
    <scope>NUCLEOTIDE SEQUENCE [LARGE SCALE GENOMIC DNA]</scope>
    <source>
        <strain evidence="2">1808015.09</strain>
    </source>
</reference>
<evidence type="ECO:0000313" key="3">
    <source>
        <dbReference type="Proteomes" id="UP000323506"/>
    </source>
</evidence>
<evidence type="ECO:0000313" key="2">
    <source>
        <dbReference type="EMBL" id="TYG74321.1"/>
    </source>
</evidence>
<dbReference type="EMBL" id="CM017704">
    <property type="protein sequence ID" value="TYG74321.1"/>
    <property type="molecule type" value="Genomic_DNA"/>
</dbReference>
<organism evidence="2 3">
    <name type="scientific">Gossypium darwinii</name>
    <name type="common">Darwin's cotton</name>
    <name type="synonym">Gossypium barbadense var. darwinii</name>
    <dbReference type="NCBI Taxonomy" id="34276"/>
    <lineage>
        <taxon>Eukaryota</taxon>
        <taxon>Viridiplantae</taxon>
        <taxon>Streptophyta</taxon>
        <taxon>Embryophyta</taxon>
        <taxon>Tracheophyta</taxon>
        <taxon>Spermatophyta</taxon>
        <taxon>Magnoliopsida</taxon>
        <taxon>eudicotyledons</taxon>
        <taxon>Gunneridae</taxon>
        <taxon>Pentapetalae</taxon>
        <taxon>rosids</taxon>
        <taxon>malvids</taxon>
        <taxon>Malvales</taxon>
        <taxon>Malvaceae</taxon>
        <taxon>Malvoideae</taxon>
        <taxon>Gossypium</taxon>
    </lineage>
</organism>
<accession>A0A5D2CXT7</accession>